<dbReference type="InterPro" id="IPR017871">
    <property type="entry name" value="ABC_transporter-like_CS"/>
</dbReference>
<feature type="compositionally biased region" description="Basic and acidic residues" evidence="14">
    <location>
        <begin position="721"/>
        <end position="738"/>
    </location>
</feature>
<evidence type="ECO:0000256" key="5">
    <source>
        <dbReference type="ARBA" id="ARBA00022490"/>
    </source>
</evidence>
<comment type="caution">
    <text evidence="16">The sequence shown here is derived from an EMBL/GenBank/DDBJ whole genome shotgun (WGS) entry which is preliminary data.</text>
</comment>
<accession>A0AAE1F420</accession>
<keyword evidence="5" id="KW-0963">Cytoplasm</keyword>
<evidence type="ECO:0000256" key="13">
    <source>
        <dbReference type="SAM" id="Coils"/>
    </source>
</evidence>
<reference evidence="16" key="1">
    <citation type="submission" date="2023-10" db="EMBL/GenBank/DDBJ databases">
        <title>Genome assemblies of two species of porcelain crab, Petrolisthes cinctipes and Petrolisthes manimaculis (Anomura: Porcellanidae).</title>
        <authorList>
            <person name="Angst P."/>
        </authorList>
    </citation>
    <scope>NUCLEOTIDE SEQUENCE</scope>
    <source>
        <strain evidence="16">PB745_01</strain>
        <tissue evidence="16">Gill</tissue>
    </source>
</reference>
<evidence type="ECO:0000256" key="3">
    <source>
        <dbReference type="ARBA" id="ARBA00004642"/>
    </source>
</evidence>
<name>A0AAE1F420_PETCI</name>
<dbReference type="Pfam" id="PF12848">
    <property type="entry name" value="ABC_tran_Xtn"/>
    <property type="match status" value="1"/>
</dbReference>
<feature type="compositionally biased region" description="Acidic residues" evidence="14">
    <location>
        <begin position="263"/>
        <end position="287"/>
    </location>
</feature>
<evidence type="ECO:0000256" key="6">
    <source>
        <dbReference type="ARBA" id="ARBA00022553"/>
    </source>
</evidence>
<dbReference type="GO" id="GO:0005635">
    <property type="term" value="C:nuclear envelope"/>
    <property type="evidence" value="ECO:0007669"/>
    <property type="project" value="UniProtKB-SubCell"/>
</dbReference>
<dbReference type="InterPro" id="IPR050611">
    <property type="entry name" value="ABCF"/>
</dbReference>
<feature type="compositionally biased region" description="Pro residues" evidence="14">
    <location>
        <begin position="352"/>
        <end position="361"/>
    </location>
</feature>
<protein>
    <recommendedName>
        <fullName evidence="12">ATP-binding cassette sub-family F member 1</fullName>
    </recommendedName>
</protein>
<evidence type="ECO:0000256" key="12">
    <source>
        <dbReference type="ARBA" id="ARBA00073921"/>
    </source>
</evidence>
<dbReference type="Proteomes" id="UP001286313">
    <property type="component" value="Unassembled WGS sequence"/>
</dbReference>
<keyword evidence="6" id="KW-0597">Phosphoprotein</keyword>
<evidence type="ECO:0000313" key="16">
    <source>
        <dbReference type="EMBL" id="KAK3866626.1"/>
    </source>
</evidence>
<feature type="region of interest" description="Disordered" evidence="14">
    <location>
        <begin position="1"/>
        <end position="215"/>
    </location>
</feature>
<dbReference type="GO" id="GO:0005524">
    <property type="term" value="F:ATP binding"/>
    <property type="evidence" value="ECO:0007669"/>
    <property type="project" value="UniProtKB-KW"/>
</dbReference>
<feature type="compositionally biased region" description="Basic and acidic residues" evidence="14">
    <location>
        <begin position="703"/>
        <end position="714"/>
    </location>
</feature>
<keyword evidence="8" id="KW-0547">Nucleotide-binding</keyword>
<dbReference type="Pfam" id="PF00005">
    <property type="entry name" value="ABC_tran"/>
    <property type="match status" value="2"/>
</dbReference>
<feature type="compositionally biased region" description="Basic residues" evidence="14">
    <location>
        <begin position="190"/>
        <end position="203"/>
    </location>
</feature>
<comment type="similarity">
    <text evidence="4">Belongs to the ABC transporter superfamily. ABCF family. EF3 subfamily.</text>
</comment>
<dbReference type="PROSITE" id="PS00211">
    <property type="entry name" value="ABC_TRANSPORTER_1"/>
    <property type="match status" value="1"/>
</dbReference>
<keyword evidence="7" id="KW-0677">Repeat</keyword>
<keyword evidence="11" id="KW-0539">Nucleus</keyword>
<feature type="compositionally biased region" description="Basic and acidic residues" evidence="14">
    <location>
        <begin position="12"/>
        <end position="30"/>
    </location>
</feature>
<keyword evidence="9" id="KW-0067">ATP-binding</keyword>
<evidence type="ECO:0000256" key="4">
    <source>
        <dbReference type="ARBA" id="ARBA00011054"/>
    </source>
</evidence>
<feature type="compositionally biased region" description="Acidic residues" evidence="14">
    <location>
        <begin position="368"/>
        <end position="380"/>
    </location>
</feature>
<keyword evidence="13" id="KW-0175">Coiled coil</keyword>
<dbReference type="InterPro" id="IPR032781">
    <property type="entry name" value="ABC_tran_Xtn"/>
</dbReference>
<dbReference type="FunFam" id="3.40.50.300:FF:000471">
    <property type="entry name" value="ATP-binding cassette, sub-family F (GCN20), member 1"/>
    <property type="match status" value="1"/>
</dbReference>
<dbReference type="InterPro" id="IPR003439">
    <property type="entry name" value="ABC_transporter-like_ATP-bd"/>
</dbReference>
<evidence type="ECO:0000256" key="2">
    <source>
        <dbReference type="ARBA" id="ARBA00004496"/>
    </source>
</evidence>
<evidence type="ECO:0000259" key="15">
    <source>
        <dbReference type="PROSITE" id="PS50893"/>
    </source>
</evidence>
<dbReference type="SMART" id="SM00382">
    <property type="entry name" value="AAA"/>
    <property type="match status" value="2"/>
</dbReference>
<dbReference type="EMBL" id="JAWQEG010003364">
    <property type="protein sequence ID" value="KAK3866626.1"/>
    <property type="molecule type" value="Genomic_DNA"/>
</dbReference>
<evidence type="ECO:0000256" key="14">
    <source>
        <dbReference type="SAM" id="MobiDB-lite"/>
    </source>
</evidence>
<sequence length="1006" mass="113517">MPAKKGNKKAKNKDEWESDHEEKDKLKLVVDSDEESVNTPAAGQQKKGNKKGKKGNNNKGNKPHNEASDEEEQQPPVKSTPVETEDKKKGNKKGKKGRSKHDVSDDDEEPPSVVEVVEDKKKKNKKNKGRGDEDEEPTPGNKDKVNDKKGKKKGKGGKGRDDRSDDDGDVEDPAAALGGGDEGMKDKAGNKGKKKKDNKKKKVKKDDWDEDEEVDDKLASKLTTALNLEQLSDDEDDIMALQAKNMKAKQKKKKERKKLQKEEENEEADAEDEDEDEEMDDGEEVEKEVEVKKAIVVDNKKQKQEEEKKVSSDVKMNKVPVEEKKIEVEQQKGKSESKGKDEVKPHDILQDTPPPTPPKEQTPPKLEDSEEEEEEEEESEEVKLKKQKAAEREALKKLSHKERKKMKQQIEFERLTAAMLKKGGHGSSALDETFAVSQAEKSEKLQSHMENAVDIKVENFSISAKGKALFTNASLLIANGRRYGLVGPNGHGKTTLLRHIQSRALNIPPNIDVLYCEQEVVADETPAIDVVLQSDKKRLELLKEKDQLEADMKKKNKEVDMDRLQDVYDELKAIGADKAEPKARRILAGLGFTREMQGRATKNFSGGWRMRVSLARALFMEPTLLMLDEPTNHLDLNAVIWLDNYLQGWKKTLLVVSHDQSFLDNVCSDVIHLDQQKLFYYKGNYSMFKKMLVQKRREQMKAYEKQEKRIKEMKASGASKKQAEKKSKDVLTRKQEKNRAKKSKNDEDDSGPTELLERPQDYIVKFSFPEPPPLQPPILGLYTVSFNYSGHKPLFKTVDFGIDMESRIAIVGPNGVGKSTFLKLLLGILTPTDGEMRKNHRLKIGRYDQHSGEHLTAEESPSEYLMRLFNLPYEKARKALGTFGLASHAHTIKNKDLSGGQKARVALAELCLSSPDILILDEPTNNLDIESIDALAEAISDYKGGVIIVTHDERLIRDTDCNLWVIEDQTINEIDGGFDEYRKELLEELGEEINNPSISAHNAADL</sequence>
<dbReference type="CDD" id="cd03221">
    <property type="entry name" value="ABCF_EF-3"/>
    <property type="match status" value="2"/>
</dbReference>
<evidence type="ECO:0000256" key="11">
    <source>
        <dbReference type="ARBA" id="ARBA00023242"/>
    </source>
</evidence>
<feature type="domain" description="ABC transporter" evidence="15">
    <location>
        <begin position="455"/>
        <end position="700"/>
    </location>
</feature>
<feature type="compositionally biased region" description="Basic residues" evidence="14">
    <location>
        <begin position="1"/>
        <end position="11"/>
    </location>
</feature>
<feature type="compositionally biased region" description="Basic and acidic residues" evidence="14">
    <location>
        <begin position="381"/>
        <end position="396"/>
    </location>
</feature>
<feature type="domain" description="ABC transporter" evidence="15">
    <location>
        <begin position="779"/>
        <end position="993"/>
    </location>
</feature>
<evidence type="ECO:0000313" key="17">
    <source>
        <dbReference type="Proteomes" id="UP001286313"/>
    </source>
</evidence>
<feature type="coiled-coil region" evidence="13">
    <location>
        <begin position="538"/>
        <end position="574"/>
    </location>
</feature>
<dbReference type="Gene3D" id="3.40.50.300">
    <property type="entry name" value="P-loop containing nucleotide triphosphate hydrolases"/>
    <property type="match status" value="2"/>
</dbReference>
<dbReference type="PANTHER" id="PTHR19211">
    <property type="entry name" value="ATP-BINDING TRANSPORT PROTEIN-RELATED"/>
    <property type="match status" value="1"/>
</dbReference>
<dbReference type="InterPro" id="IPR027417">
    <property type="entry name" value="P-loop_NTPase"/>
</dbReference>
<dbReference type="InterPro" id="IPR003593">
    <property type="entry name" value="AAA+_ATPase"/>
</dbReference>
<dbReference type="PANTHER" id="PTHR19211:SF14">
    <property type="entry name" value="ATP-BINDING CASSETTE SUB-FAMILY F MEMBER 1"/>
    <property type="match status" value="1"/>
</dbReference>
<feature type="compositionally biased region" description="Basic residues" evidence="14">
    <location>
        <begin position="47"/>
        <end position="56"/>
    </location>
</feature>
<feature type="region of interest" description="Disordered" evidence="14">
    <location>
        <begin position="703"/>
        <end position="754"/>
    </location>
</feature>
<evidence type="ECO:0000256" key="8">
    <source>
        <dbReference type="ARBA" id="ARBA00022741"/>
    </source>
</evidence>
<evidence type="ECO:0000256" key="7">
    <source>
        <dbReference type="ARBA" id="ARBA00022737"/>
    </source>
</evidence>
<dbReference type="GO" id="GO:0005737">
    <property type="term" value="C:cytoplasm"/>
    <property type="evidence" value="ECO:0007669"/>
    <property type="project" value="UniProtKB-SubCell"/>
</dbReference>
<feature type="compositionally biased region" description="Basic residues" evidence="14">
    <location>
        <begin position="246"/>
        <end position="259"/>
    </location>
</feature>
<gene>
    <name evidence="16" type="ORF">Pcinc_027856</name>
</gene>
<feature type="compositionally biased region" description="Basic and acidic residues" evidence="14">
    <location>
        <begin position="288"/>
        <end position="349"/>
    </location>
</feature>
<dbReference type="GO" id="GO:0016887">
    <property type="term" value="F:ATP hydrolysis activity"/>
    <property type="evidence" value="ECO:0007669"/>
    <property type="project" value="InterPro"/>
</dbReference>
<feature type="region of interest" description="Disordered" evidence="14">
    <location>
        <begin position="245"/>
        <end position="405"/>
    </location>
</feature>
<keyword evidence="10" id="KW-0010">Activator</keyword>
<dbReference type="FunFam" id="3.40.50.300:FF:000472">
    <property type="entry name" value="ATP-binding cassette, sub-family F (GCN20), member 1"/>
    <property type="match status" value="1"/>
</dbReference>
<evidence type="ECO:0000256" key="9">
    <source>
        <dbReference type="ARBA" id="ARBA00022840"/>
    </source>
</evidence>
<proteinExistence type="inferred from homology"/>
<comment type="subcellular location">
    <subcellularLocation>
        <location evidence="2">Cytoplasm</location>
    </subcellularLocation>
    <subcellularLocation>
        <location evidence="1">Nucleus envelope</location>
    </subcellularLocation>
    <subcellularLocation>
        <location evidence="3">Nucleus</location>
        <location evidence="3">Nucleoplasm</location>
    </subcellularLocation>
</comment>
<keyword evidence="17" id="KW-1185">Reference proteome</keyword>
<dbReference type="SUPFAM" id="SSF52540">
    <property type="entry name" value="P-loop containing nucleoside triphosphate hydrolases"/>
    <property type="match status" value="2"/>
</dbReference>
<dbReference type="PROSITE" id="PS50893">
    <property type="entry name" value="ABC_TRANSPORTER_2"/>
    <property type="match status" value="2"/>
</dbReference>
<organism evidence="16 17">
    <name type="scientific">Petrolisthes cinctipes</name>
    <name type="common">Flat porcelain crab</name>
    <dbReference type="NCBI Taxonomy" id="88211"/>
    <lineage>
        <taxon>Eukaryota</taxon>
        <taxon>Metazoa</taxon>
        <taxon>Ecdysozoa</taxon>
        <taxon>Arthropoda</taxon>
        <taxon>Crustacea</taxon>
        <taxon>Multicrustacea</taxon>
        <taxon>Malacostraca</taxon>
        <taxon>Eumalacostraca</taxon>
        <taxon>Eucarida</taxon>
        <taxon>Decapoda</taxon>
        <taxon>Pleocyemata</taxon>
        <taxon>Anomura</taxon>
        <taxon>Galatheoidea</taxon>
        <taxon>Porcellanidae</taxon>
        <taxon>Petrolisthes</taxon>
    </lineage>
</organism>
<dbReference type="AlphaFoldDB" id="A0AAE1F420"/>
<feature type="compositionally biased region" description="Basic residues" evidence="14">
    <location>
        <begin position="89"/>
        <end position="99"/>
    </location>
</feature>
<dbReference type="GO" id="GO:0005654">
    <property type="term" value="C:nucleoplasm"/>
    <property type="evidence" value="ECO:0007669"/>
    <property type="project" value="UniProtKB-SubCell"/>
</dbReference>
<dbReference type="NCBIfam" id="NF000355">
    <property type="entry name" value="ribo_prot_ABC_F"/>
    <property type="match status" value="1"/>
</dbReference>
<evidence type="ECO:0000256" key="10">
    <source>
        <dbReference type="ARBA" id="ARBA00023159"/>
    </source>
</evidence>
<evidence type="ECO:0000256" key="1">
    <source>
        <dbReference type="ARBA" id="ARBA00004259"/>
    </source>
</evidence>